<evidence type="ECO:0000256" key="3">
    <source>
        <dbReference type="ARBA" id="ARBA00008663"/>
    </source>
</evidence>
<evidence type="ECO:0000256" key="5">
    <source>
        <dbReference type="ARBA" id="ARBA00022679"/>
    </source>
</evidence>
<evidence type="ECO:0000256" key="8">
    <source>
        <dbReference type="ARBA" id="ARBA00022777"/>
    </source>
</evidence>
<keyword evidence="9" id="KW-0067">ATP-binding</keyword>
<dbReference type="PANTHER" id="PTHR11817">
    <property type="entry name" value="PYRUVATE KINASE"/>
    <property type="match status" value="1"/>
</dbReference>
<evidence type="ECO:0000256" key="9">
    <source>
        <dbReference type="ARBA" id="ARBA00022840"/>
    </source>
</evidence>
<dbReference type="InterPro" id="IPR040442">
    <property type="entry name" value="Pyrv_kinase-like_dom_sf"/>
</dbReference>
<evidence type="ECO:0000313" key="15">
    <source>
        <dbReference type="Proteomes" id="UP001275440"/>
    </source>
</evidence>
<evidence type="ECO:0000313" key="14">
    <source>
        <dbReference type="EMBL" id="MDV2475392.1"/>
    </source>
</evidence>
<dbReference type="SUPFAM" id="SSF51621">
    <property type="entry name" value="Phosphoenolpyruvate/pyruvate domain"/>
    <property type="match status" value="1"/>
</dbReference>
<evidence type="ECO:0000259" key="13">
    <source>
        <dbReference type="Pfam" id="PF00224"/>
    </source>
</evidence>
<gene>
    <name evidence="14" type="ORF">F8M49_08190</name>
</gene>
<comment type="similarity">
    <text evidence="3">Belongs to the pyruvate kinase family.</text>
</comment>
<feature type="domain" description="Pyruvate kinase barrel" evidence="13">
    <location>
        <begin position="319"/>
        <end position="560"/>
    </location>
</feature>
<comment type="cofactor">
    <cofactor evidence="1">
        <name>K(+)</name>
        <dbReference type="ChEBI" id="CHEBI:29103"/>
    </cofactor>
</comment>
<keyword evidence="8 14" id="KW-0418">Kinase</keyword>
<organism evidence="14 15">
    <name type="scientific">Rhodococcus zopfii</name>
    <dbReference type="NCBI Taxonomy" id="43772"/>
    <lineage>
        <taxon>Bacteria</taxon>
        <taxon>Bacillati</taxon>
        <taxon>Actinomycetota</taxon>
        <taxon>Actinomycetes</taxon>
        <taxon>Mycobacteriales</taxon>
        <taxon>Nocardiaceae</taxon>
        <taxon>Rhodococcus</taxon>
    </lineage>
</organism>
<comment type="pathway">
    <text evidence="2">Carbohydrate degradation; glycolysis; pyruvate from D-glyceraldehyde 3-phosphate: step 5/5.</text>
</comment>
<keyword evidence="11" id="KW-0324">Glycolysis</keyword>
<accession>A0ABU3WN09</accession>
<evidence type="ECO:0000256" key="6">
    <source>
        <dbReference type="ARBA" id="ARBA00022723"/>
    </source>
</evidence>
<name>A0ABU3WN09_9NOCA</name>
<protein>
    <recommendedName>
        <fullName evidence="4">pyruvate kinase</fullName>
        <ecNumber evidence="4">2.7.1.40</ecNumber>
    </recommendedName>
</protein>
<reference evidence="14 15" key="1">
    <citation type="submission" date="2019-10" db="EMBL/GenBank/DDBJ databases">
        <title>Draft Genome Assembly of Rhodococcus zopfii DSM44189.</title>
        <authorList>
            <person name="Sutton J.M."/>
            <person name="Akob D.M."/>
            <person name="Bushman T.J."/>
        </authorList>
    </citation>
    <scope>NUCLEOTIDE SEQUENCE [LARGE SCALE GENOMIC DNA]</scope>
    <source>
        <strain evidence="14 15">DSM 44189</strain>
    </source>
</reference>
<evidence type="ECO:0000256" key="4">
    <source>
        <dbReference type="ARBA" id="ARBA00012142"/>
    </source>
</evidence>
<evidence type="ECO:0000256" key="11">
    <source>
        <dbReference type="ARBA" id="ARBA00023152"/>
    </source>
</evidence>
<dbReference type="InterPro" id="IPR011037">
    <property type="entry name" value="Pyrv_Knase-like_insert_dom_sf"/>
</dbReference>
<evidence type="ECO:0000256" key="12">
    <source>
        <dbReference type="ARBA" id="ARBA00023317"/>
    </source>
</evidence>
<sequence>MTDAPVDLIAIASALDELRDGLVAAASADERWAQAQPRHRASAQNLAHYVALRRRDIRDLQSDLAECGLSSLGRAEAHVLANIDAVRHAVARLADLPDCEIDSGAVGLVDGRRLLDRNAAALLGAAAGGRRTRIMVTLPTAAATDADLVDRIVAAGAELVRINCAHDTPQQWQQMIAHVRRAQRAHGRHITVTMDLGGPKLRTGPVIPGPAVVHAKPERDALGRTVTPVAVRLARPGAPACDDGTVTVPVQDELWLARRRPGDRVTFRDTRGSKRTLVVVDTEHGVRAELADTAYLVPGTRLRAHRGDSTAVADLPARERRLTLRVGDELLVVPDAEPVDADAEPPRIGCTLPQVFEDAGIGHRIFFDDGKIGGVIEESGSSGLRVRIVDAGPRGSRLGAGKGINLPDTELRLPALTEEDLTHLPFVVEHADAVSLSFVRSAADVTGLQDRLAELGGTNLGVILKVETVGGFENLPSILFAAMHSPQVGVMIARGDLAVEAGYGRLAEVQEQILWLCEAAHVPVIWATQVLDTLARTGRPSRAEITDAAASGRAECVMLNKGPYVDHAVRFLDDVLRRMSDHQRKKDSLLRQLRAWEEPGVPQVRSVPQAQ</sequence>
<dbReference type="NCBIfam" id="NF011314">
    <property type="entry name" value="PRK14725.1"/>
    <property type="match status" value="1"/>
</dbReference>
<evidence type="ECO:0000256" key="1">
    <source>
        <dbReference type="ARBA" id="ARBA00001958"/>
    </source>
</evidence>
<keyword evidence="5" id="KW-0808">Transferase</keyword>
<feature type="domain" description="Pyruvate kinase barrel" evidence="13">
    <location>
        <begin position="130"/>
        <end position="210"/>
    </location>
</feature>
<dbReference type="InterPro" id="IPR015806">
    <property type="entry name" value="Pyrv_Knase_insert_dom_sf"/>
</dbReference>
<evidence type="ECO:0000256" key="2">
    <source>
        <dbReference type="ARBA" id="ARBA00004997"/>
    </source>
</evidence>
<dbReference type="GO" id="GO:0016301">
    <property type="term" value="F:kinase activity"/>
    <property type="evidence" value="ECO:0007669"/>
    <property type="project" value="UniProtKB-KW"/>
</dbReference>
<dbReference type="InterPro" id="IPR015793">
    <property type="entry name" value="Pyrv_Knase_brl"/>
</dbReference>
<comment type="caution">
    <text evidence="14">The sequence shown here is derived from an EMBL/GenBank/DDBJ whole genome shotgun (WGS) entry which is preliminary data.</text>
</comment>
<keyword evidence="7" id="KW-0547">Nucleotide-binding</keyword>
<dbReference type="InterPro" id="IPR015813">
    <property type="entry name" value="Pyrv/PenolPyrv_kinase-like_dom"/>
</dbReference>
<evidence type="ECO:0000256" key="10">
    <source>
        <dbReference type="ARBA" id="ARBA00022842"/>
    </source>
</evidence>
<keyword evidence="6" id="KW-0479">Metal-binding</keyword>
<dbReference type="Gene3D" id="3.20.20.60">
    <property type="entry name" value="Phosphoenolpyruvate-binding domains"/>
    <property type="match status" value="1"/>
</dbReference>
<dbReference type="Proteomes" id="UP001275440">
    <property type="component" value="Unassembled WGS sequence"/>
</dbReference>
<dbReference type="Gene3D" id="2.40.33.10">
    <property type="entry name" value="PK beta-barrel domain-like"/>
    <property type="match status" value="1"/>
</dbReference>
<dbReference type="SUPFAM" id="SSF50800">
    <property type="entry name" value="PK beta-barrel domain-like"/>
    <property type="match status" value="1"/>
</dbReference>
<evidence type="ECO:0000256" key="7">
    <source>
        <dbReference type="ARBA" id="ARBA00022741"/>
    </source>
</evidence>
<proteinExistence type="inferred from homology"/>
<dbReference type="EMBL" id="WBMO01000001">
    <property type="protein sequence ID" value="MDV2475392.1"/>
    <property type="molecule type" value="Genomic_DNA"/>
</dbReference>
<dbReference type="InterPro" id="IPR001697">
    <property type="entry name" value="Pyr_Knase"/>
</dbReference>
<keyword evidence="10" id="KW-0460">Magnesium</keyword>
<dbReference type="EC" id="2.7.1.40" evidence="4"/>
<dbReference type="Pfam" id="PF00224">
    <property type="entry name" value="PK"/>
    <property type="match status" value="2"/>
</dbReference>
<keyword evidence="12 14" id="KW-0670">Pyruvate</keyword>
<keyword evidence="15" id="KW-1185">Reference proteome</keyword>